<sequence>MKVLLSIKPEFANKIFDGNKKYEYRKSIFKRKDIDKVVVYASAPVSKVIGEFEIEHILFDDISTLWENTKNSSGVSQDFFFQYFGNKSFGYAIKIKNYLRYDDPVSLKANYGVTPPQSFMYIK</sequence>
<dbReference type="InterPro" id="IPR007374">
    <property type="entry name" value="ASCH_domain"/>
</dbReference>
<evidence type="ECO:0000313" key="2">
    <source>
        <dbReference type="EMBL" id="AGA68344.1"/>
    </source>
</evidence>
<dbReference type="HOGENOM" id="CLU_135561_1_0_9"/>
<organism evidence="2 3">
    <name type="scientific">Desulfitobacterium dichloroeliminans (strain LMG P-21439 / DCA1)</name>
    <dbReference type="NCBI Taxonomy" id="871963"/>
    <lineage>
        <taxon>Bacteria</taxon>
        <taxon>Bacillati</taxon>
        <taxon>Bacillota</taxon>
        <taxon>Clostridia</taxon>
        <taxon>Eubacteriales</taxon>
        <taxon>Desulfitobacteriaceae</taxon>
        <taxon>Desulfitobacterium</taxon>
    </lineage>
</organism>
<dbReference type="Gene3D" id="2.30.130.30">
    <property type="entry name" value="Hypothetical protein"/>
    <property type="match status" value="1"/>
</dbReference>
<dbReference type="EMBL" id="CP003344">
    <property type="protein sequence ID" value="AGA68344.1"/>
    <property type="molecule type" value="Genomic_DNA"/>
</dbReference>
<dbReference type="SUPFAM" id="SSF88697">
    <property type="entry name" value="PUA domain-like"/>
    <property type="match status" value="1"/>
</dbReference>
<feature type="domain" description="ASCH" evidence="1">
    <location>
        <begin position="5"/>
        <end position="99"/>
    </location>
</feature>
<evidence type="ECO:0000313" key="3">
    <source>
        <dbReference type="Proteomes" id="UP000010797"/>
    </source>
</evidence>
<keyword evidence="3" id="KW-1185">Reference proteome</keyword>
<evidence type="ECO:0000259" key="1">
    <source>
        <dbReference type="SMART" id="SM01022"/>
    </source>
</evidence>
<dbReference type="InterPro" id="IPR015947">
    <property type="entry name" value="PUA-like_sf"/>
</dbReference>
<gene>
    <name evidence="2" type="ordered locus">Desdi_0819</name>
</gene>
<dbReference type="STRING" id="871963.Desdi_0819"/>
<dbReference type="RefSeq" id="WP_015261345.1">
    <property type="nucleotide sequence ID" value="NC_019903.1"/>
</dbReference>
<dbReference type="eggNOG" id="COG4933">
    <property type="taxonomic scope" value="Bacteria"/>
</dbReference>
<dbReference type="Proteomes" id="UP000010797">
    <property type="component" value="Chromosome"/>
</dbReference>
<proteinExistence type="predicted"/>
<dbReference type="OrthoDB" id="9800495at2"/>
<dbReference type="Pfam" id="PF04266">
    <property type="entry name" value="ASCH"/>
    <property type="match status" value="1"/>
</dbReference>
<protein>
    <recommendedName>
        <fullName evidence="1">ASCH domain-containing protein</fullName>
    </recommendedName>
</protein>
<dbReference type="KEGG" id="ddl:Desdi_0819"/>
<reference evidence="3" key="1">
    <citation type="submission" date="2012-02" db="EMBL/GenBank/DDBJ databases">
        <title>Complete sequence of Desulfitobacterium dichloroeliminans LMG P-21439.</title>
        <authorList>
            <person name="Lucas S."/>
            <person name="Han J."/>
            <person name="Lapidus A."/>
            <person name="Cheng J.-F."/>
            <person name="Goodwin L."/>
            <person name="Pitluck S."/>
            <person name="Peters L."/>
            <person name="Ovchinnikova G."/>
            <person name="Teshima H."/>
            <person name="Detter J.C."/>
            <person name="Han C."/>
            <person name="Tapia R."/>
            <person name="Land M."/>
            <person name="Hauser L."/>
            <person name="Kyrpides N."/>
            <person name="Ivanova N."/>
            <person name="Pagani I."/>
            <person name="Kruse T."/>
            <person name="de Vos W.M."/>
            <person name="Boon N."/>
            <person name="Smidt H."/>
            <person name="Woyke T."/>
        </authorList>
    </citation>
    <scope>NUCLEOTIDE SEQUENCE [LARGE SCALE GENOMIC DNA]</scope>
    <source>
        <strain evidence="3">LMG P-21439 / DCA1</strain>
    </source>
</reference>
<dbReference type="SMART" id="SM01022">
    <property type="entry name" value="ASCH"/>
    <property type="match status" value="1"/>
</dbReference>
<accession>L0F3B8</accession>
<name>L0F3B8_DESDL</name>
<dbReference type="AlphaFoldDB" id="L0F3B8"/>